<dbReference type="PANTHER" id="PTHR47751">
    <property type="entry name" value="SUPERFAMILY HYDROLASE, PUTATIVE (AFU_ORTHOLOGUE AFUA_2G16580)-RELATED"/>
    <property type="match status" value="1"/>
</dbReference>
<sequence length="304" mass="33387">MSSPQKVTFLSRNYKIAGHFYPPVAGSPDRSGAAIVIAHPWTSIKEQSPANYARMLTQAGFTCLTYDAAYQGESEGEPRDLEDPYQRVEDIKCAVTYLVSRKDVDSEKIGVLGICAAGGYAPFAAQTDLRIKACATSAAVCAGVMARRGFDKDSSNLDILKTQLEAAGKDRNSDVGGEKVPIVHMLPEKPEDAPAQFPDSFRDLMNYYRTPRAFHPRATNTCLPRSWDIMGNFDAFVHIDMISPRPLLMITGTKAATKWFSEDAVAKAKEPKELYVVDGLTHADLYDKVNDAGAKCVEFFARSL</sequence>
<dbReference type="InterPro" id="IPR002925">
    <property type="entry name" value="Dienelactn_hydro"/>
</dbReference>
<dbReference type="Pfam" id="PF01738">
    <property type="entry name" value="DLH"/>
    <property type="match status" value="1"/>
</dbReference>
<dbReference type="GO" id="GO:0017000">
    <property type="term" value="P:antibiotic biosynthetic process"/>
    <property type="evidence" value="ECO:0007669"/>
    <property type="project" value="UniProtKB-ARBA"/>
</dbReference>
<dbReference type="OMA" id="IGKFMNF"/>
<accession>A0A1V6P640</accession>
<comment type="caution">
    <text evidence="3">The sequence shown here is derived from an EMBL/GenBank/DDBJ whole genome shotgun (WGS) entry which is preliminary data.</text>
</comment>
<dbReference type="Proteomes" id="UP000191522">
    <property type="component" value="Unassembled WGS sequence"/>
</dbReference>
<gene>
    <name evidence="3" type="ORF">PENDEC_c021G00878</name>
</gene>
<dbReference type="AlphaFoldDB" id="A0A1V6P640"/>
<evidence type="ECO:0000313" key="3">
    <source>
        <dbReference type="EMBL" id="OQD72441.1"/>
    </source>
</evidence>
<dbReference type="OrthoDB" id="2498029at2759"/>
<evidence type="ECO:0000259" key="2">
    <source>
        <dbReference type="Pfam" id="PF01738"/>
    </source>
</evidence>
<evidence type="ECO:0000256" key="1">
    <source>
        <dbReference type="ARBA" id="ARBA00029464"/>
    </source>
</evidence>
<comment type="similarity">
    <text evidence="1">Belongs to the polyketide transferase af380 family.</text>
</comment>
<protein>
    <recommendedName>
        <fullName evidence="2">Dienelactone hydrolase domain-containing protein</fullName>
    </recommendedName>
</protein>
<dbReference type="STRING" id="69771.A0A1V6P640"/>
<dbReference type="InterPro" id="IPR029058">
    <property type="entry name" value="AB_hydrolase_fold"/>
</dbReference>
<dbReference type="Gene3D" id="3.40.50.1820">
    <property type="entry name" value="alpha/beta hydrolase"/>
    <property type="match status" value="1"/>
</dbReference>
<dbReference type="EMBL" id="MDYL01000021">
    <property type="protein sequence ID" value="OQD72441.1"/>
    <property type="molecule type" value="Genomic_DNA"/>
</dbReference>
<dbReference type="SUPFAM" id="SSF53474">
    <property type="entry name" value="alpha/beta-Hydrolases"/>
    <property type="match status" value="1"/>
</dbReference>
<dbReference type="GO" id="GO:0072330">
    <property type="term" value="P:monocarboxylic acid biosynthetic process"/>
    <property type="evidence" value="ECO:0007669"/>
    <property type="project" value="UniProtKB-ARBA"/>
</dbReference>
<proteinExistence type="inferred from homology"/>
<dbReference type="GO" id="GO:0016787">
    <property type="term" value="F:hydrolase activity"/>
    <property type="evidence" value="ECO:0007669"/>
    <property type="project" value="InterPro"/>
</dbReference>
<keyword evidence="4" id="KW-1185">Reference proteome</keyword>
<dbReference type="InterPro" id="IPR051411">
    <property type="entry name" value="Polyketide_trans_af380"/>
</dbReference>
<dbReference type="Gene3D" id="1.10.10.800">
    <property type="match status" value="1"/>
</dbReference>
<feature type="domain" description="Dienelactone hydrolase" evidence="2">
    <location>
        <begin position="26"/>
        <end position="135"/>
    </location>
</feature>
<name>A0A1V6P640_PENDC</name>
<reference evidence="4" key="1">
    <citation type="journal article" date="2017" name="Nat. Microbiol.">
        <title>Global analysis of biosynthetic gene clusters reveals vast potential of secondary metabolite production in Penicillium species.</title>
        <authorList>
            <person name="Nielsen J.C."/>
            <person name="Grijseels S."/>
            <person name="Prigent S."/>
            <person name="Ji B."/>
            <person name="Dainat J."/>
            <person name="Nielsen K.F."/>
            <person name="Frisvad J.C."/>
            <person name="Workman M."/>
            <person name="Nielsen J."/>
        </authorList>
    </citation>
    <scope>NUCLEOTIDE SEQUENCE [LARGE SCALE GENOMIC DNA]</scope>
    <source>
        <strain evidence="4">IBT 11843</strain>
    </source>
</reference>
<organism evidence="3 4">
    <name type="scientific">Penicillium decumbens</name>
    <dbReference type="NCBI Taxonomy" id="69771"/>
    <lineage>
        <taxon>Eukaryota</taxon>
        <taxon>Fungi</taxon>
        <taxon>Dikarya</taxon>
        <taxon>Ascomycota</taxon>
        <taxon>Pezizomycotina</taxon>
        <taxon>Eurotiomycetes</taxon>
        <taxon>Eurotiomycetidae</taxon>
        <taxon>Eurotiales</taxon>
        <taxon>Aspergillaceae</taxon>
        <taxon>Penicillium</taxon>
    </lineage>
</organism>
<dbReference type="PANTHER" id="PTHR47751:SF1">
    <property type="entry name" value="SUPERFAMILY HYDROLASE, PUTATIVE (AFU_ORTHOLOGUE AFUA_2G16580)-RELATED"/>
    <property type="match status" value="1"/>
</dbReference>
<evidence type="ECO:0000313" key="4">
    <source>
        <dbReference type="Proteomes" id="UP000191522"/>
    </source>
</evidence>